<organism evidence="6 7">
    <name type="scientific">Pseudonocardia alaniniphila</name>
    <dbReference type="NCBI Taxonomy" id="75291"/>
    <lineage>
        <taxon>Bacteria</taxon>
        <taxon>Bacillati</taxon>
        <taxon>Actinomycetota</taxon>
        <taxon>Actinomycetes</taxon>
        <taxon>Pseudonocardiales</taxon>
        <taxon>Pseudonocardiaceae</taxon>
        <taxon>Pseudonocardia</taxon>
    </lineage>
</organism>
<sequence>MKPLPTTERGRRTRMAIVSAAAKLMYERGLAAPSMDDVLAASGAGKSQLYHYFGGRQDLRVAVLHHQFDLVMAGQPALRDQTCDDIRRWRDEVLAAHRSNGLGPCPLGTFVGQTDGDQMLQDTLAGLFARWQDAISRLVARAQRTGRLDPDTDPSMAALSLLTALQGGIMLSHLRRDPAPLEDSLDAAMSPLLLRTSQ</sequence>
<keyword evidence="3" id="KW-0804">Transcription</keyword>
<dbReference type="Proteomes" id="UP001299970">
    <property type="component" value="Unassembled WGS sequence"/>
</dbReference>
<dbReference type="Pfam" id="PF16925">
    <property type="entry name" value="TetR_C_13"/>
    <property type="match status" value="1"/>
</dbReference>
<dbReference type="InterPro" id="IPR009057">
    <property type="entry name" value="Homeodomain-like_sf"/>
</dbReference>
<keyword evidence="2 4" id="KW-0238">DNA-binding</keyword>
<gene>
    <name evidence="6" type="ORF">MMF94_33650</name>
</gene>
<feature type="DNA-binding region" description="H-T-H motif" evidence="4">
    <location>
        <begin position="34"/>
        <end position="53"/>
    </location>
</feature>
<comment type="caution">
    <text evidence="6">The sequence shown here is derived from an EMBL/GenBank/DDBJ whole genome shotgun (WGS) entry which is preliminary data.</text>
</comment>
<dbReference type="Pfam" id="PF00440">
    <property type="entry name" value="TetR_N"/>
    <property type="match status" value="1"/>
</dbReference>
<accession>A0ABS9TQ56</accession>
<feature type="domain" description="HTH tetR-type" evidence="5">
    <location>
        <begin position="11"/>
        <end position="71"/>
    </location>
</feature>
<evidence type="ECO:0000259" key="5">
    <source>
        <dbReference type="PROSITE" id="PS50977"/>
    </source>
</evidence>
<dbReference type="RefSeq" id="WP_241041478.1">
    <property type="nucleotide sequence ID" value="NZ_BAAAJF010000060.1"/>
</dbReference>
<evidence type="ECO:0000313" key="7">
    <source>
        <dbReference type="Proteomes" id="UP001299970"/>
    </source>
</evidence>
<reference evidence="6 7" key="1">
    <citation type="submission" date="2022-03" db="EMBL/GenBank/DDBJ databases">
        <title>Pseudonocardia alaer sp. nov., a novel actinomycete isolated from reed forest soil.</title>
        <authorList>
            <person name="Wang L."/>
        </authorList>
    </citation>
    <scope>NUCLEOTIDE SEQUENCE [LARGE SCALE GENOMIC DNA]</scope>
    <source>
        <strain evidence="6 7">Y-16303</strain>
    </source>
</reference>
<evidence type="ECO:0000256" key="3">
    <source>
        <dbReference type="ARBA" id="ARBA00023163"/>
    </source>
</evidence>
<evidence type="ECO:0000256" key="4">
    <source>
        <dbReference type="PROSITE-ProRule" id="PRU00335"/>
    </source>
</evidence>
<dbReference type="PANTHER" id="PTHR47506:SF1">
    <property type="entry name" value="HTH-TYPE TRANSCRIPTIONAL REGULATOR YJDC"/>
    <property type="match status" value="1"/>
</dbReference>
<proteinExistence type="predicted"/>
<evidence type="ECO:0000313" key="6">
    <source>
        <dbReference type="EMBL" id="MCH6170675.1"/>
    </source>
</evidence>
<dbReference type="PANTHER" id="PTHR47506">
    <property type="entry name" value="TRANSCRIPTIONAL REGULATORY PROTEIN"/>
    <property type="match status" value="1"/>
</dbReference>
<dbReference type="InterPro" id="IPR011075">
    <property type="entry name" value="TetR_C"/>
</dbReference>
<dbReference type="PROSITE" id="PS50977">
    <property type="entry name" value="HTH_TETR_2"/>
    <property type="match status" value="1"/>
</dbReference>
<dbReference type="SUPFAM" id="SSF48498">
    <property type="entry name" value="Tetracyclin repressor-like, C-terminal domain"/>
    <property type="match status" value="1"/>
</dbReference>
<protein>
    <submittedName>
        <fullName evidence="6">TetR/AcrR family transcriptional regulator</fullName>
    </submittedName>
</protein>
<dbReference type="PRINTS" id="PR00455">
    <property type="entry name" value="HTHTETR"/>
</dbReference>
<dbReference type="SUPFAM" id="SSF46689">
    <property type="entry name" value="Homeodomain-like"/>
    <property type="match status" value="1"/>
</dbReference>
<dbReference type="EMBL" id="JAKXMK010000035">
    <property type="protein sequence ID" value="MCH6170675.1"/>
    <property type="molecule type" value="Genomic_DNA"/>
</dbReference>
<evidence type="ECO:0000256" key="1">
    <source>
        <dbReference type="ARBA" id="ARBA00023015"/>
    </source>
</evidence>
<name>A0ABS9TQ56_9PSEU</name>
<dbReference type="InterPro" id="IPR001647">
    <property type="entry name" value="HTH_TetR"/>
</dbReference>
<keyword evidence="7" id="KW-1185">Reference proteome</keyword>
<dbReference type="Gene3D" id="1.10.357.10">
    <property type="entry name" value="Tetracycline Repressor, domain 2"/>
    <property type="match status" value="1"/>
</dbReference>
<evidence type="ECO:0000256" key="2">
    <source>
        <dbReference type="ARBA" id="ARBA00023125"/>
    </source>
</evidence>
<dbReference type="InterPro" id="IPR036271">
    <property type="entry name" value="Tet_transcr_reg_TetR-rel_C_sf"/>
</dbReference>
<keyword evidence="1" id="KW-0805">Transcription regulation</keyword>